<reference evidence="1 2" key="1">
    <citation type="submission" date="2012-10" db="EMBL/GenBank/DDBJ databases">
        <authorList>
            <person name="Harkins D.M."/>
            <person name="Durkin A.S."/>
            <person name="Brinkac L.M."/>
            <person name="Haft D.H."/>
            <person name="Selengut J.D."/>
            <person name="Sanka R."/>
            <person name="DePew J."/>
            <person name="Purushe J."/>
            <person name="Whelen A.C."/>
            <person name="Vinetz J.M."/>
            <person name="Sutton G.G."/>
            <person name="Nierman W.C."/>
            <person name="Fouts D.E."/>
        </authorList>
    </citation>
    <scope>NUCLEOTIDE SEQUENCE [LARGE SCALE GENOMIC DNA]</scope>
    <source>
        <strain evidence="1 2">2006001853</strain>
    </source>
</reference>
<dbReference type="Proteomes" id="UP000001338">
    <property type="component" value="Unassembled WGS sequence"/>
</dbReference>
<sequence>MLLNSVFQKNYRSDAVILLQISFIKLTLNNVSSAVENEKKFSKS</sequence>
<name>A0A828Z224_9LEPT</name>
<comment type="caution">
    <text evidence="1">The sequence shown here is derived from an EMBL/GenBank/DDBJ whole genome shotgun (WGS) entry which is preliminary data.</text>
</comment>
<evidence type="ECO:0000313" key="1">
    <source>
        <dbReference type="EMBL" id="EKR64373.1"/>
    </source>
</evidence>
<proteinExistence type="predicted"/>
<dbReference type="EMBL" id="AFLV02000043">
    <property type="protein sequence ID" value="EKR64373.1"/>
    <property type="molecule type" value="Genomic_DNA"/>
</dbReference>
<protein>
    <submittedName>
        <fullName evidence="1">Uncharacterized protein</fullName>
    </submittedName>
</protein>
<dbReference type="AlphaFoldDB" id="A0A828Z224"/>
<organism evidence="1 2">
    <name type="scientific">Leptospira weilii str. 2006001853</name>
    <dbReference type="NCBI Taxonomy" id="1001589"/>
    <lineage>
        <taxon>Bacteria</taxon>
        <taxon>Pseudomonadati</taxon>
        <taxon>Spirochaetota</taxon>
        <taxon>Spirochaetia</taxon>
        <taxon>Leptospirales</taxon>
        <taxon>Leptospiraceae</taxon>
        <taxon>Leptospira</taxon>
    </lineage>
</organism>
<evidence type="ECO:0000313" key="2">
    <source>
        <dbReference type="Proteomes" id="UP000001338"/>
    </source>
</evidence>
<accession>A0A828Z224</accession>
<gene>
    <name evidence="1" type="ORF">LEP1GSC036_4844</name>
</gene>